<proteinExistence type="predicted"/>
<dbReference type="EMBL" id="MU827800">
    <property type="protein sequence ID" value="KAJ7327693.1"/>
    <property type="molecule type" value="Genomic_DNA"/>
</dbReference>
<dbReference type="AlphaFoldDB" id="A0A9W9YCX9"/>
<comment type="caution">
    <text evidence="1">The sequence shown here is derived from an EMBL/GenBank/DDBJ whole genome shotgun (WGS) entry which is preliminary data.</text>
</comment>
<evidence type="ECO:0000313" key="3">
    <source>
        <dbReference type="Proteomes" id="UP001163046"/>
    </source>
</evidence>
<accession>A0A9W9YCX9</accession>
<name>A0A9W9YCX9_9CNID</name>
<evidence type="ECO:0000313" key="1">
    <source>
        <dbReference type="EMBL" id="KAJ7327693.1"/>
    </source>
</evidence>
<evidence type="ECO:0000313" key="2">
    <source>
        <dbReference type="EMBL" id="KAJ7330612.1"/>
    </source>
</evidence>
<protein>
    <submittedName>
        <fullName evidence="1">Uncharacterized protein</fullName>
    </submittedName>
</protein>
<dbReference type="OrthoDB" id="5964662at2759"/>
<dbReference type="EMBL" id="MU827792">
    <property type="protein sequence ID" value="KAJ7330612.1"/>
    <property type="molecule type" value="Genomic_DNA"/>
</dbReference>
<reference evidence="1" key="1">
    <citation type="submission" date="2023-01" db="EMBL/GenBank/DDBJ databases">
        <title>Genome assembly of the deep-sea coral Lophelia pertusa.</title>
        <authorList>
            <person name="Herrera S."/>
            <person name="Cordes E."/>
        </authorList>
    </citation>
    <scope>NUCLEOTIDE SEQUENCE</scope>
    <source>
        <strain evidence="1">USNM1676648</strain>
        <tissue evidence="1">Polyp</tissue>
    </source>
</reference>
<sequence>MLYPFQPGKFAVVDPMRKIIPIPQVLVPVFPQVGDMVSVQGGDDELWRAEVRAVDHVHKTVRGYFFVKHHQWNENQLWKRESMSHAMDTVHFKSIISIVEGQWQGPYWKDNH</sequence>
<keyword evidence="3" id="KW-1185">Reference proteome</keyword>
<gene>
    <name evidence="2" type="ORF">OS493_022227</name>
    <name evidence="1" type="ORF">OS493_026570</name>
</gene>
<dbReference type="Proteomes" id="UP001163046">
    <property type="component" value="Unassembled WGS sequence"/>
</dbReference>
<organism evidence="1 3">
    <name type="scientific">Desmophyllum pertusum</name>
    <dbReference type="NCBI Taxonomy" id="174260"/>
    <lineage>
        <taxon>Eukaryota</taxon>
        <taxon>Metazoa</taxon>
        <taxon>Cnidaria</taxon>
        <taxon>Anthozoa</taxon>
        <taxon>Hexacorallia</taxon>
        <taxon>Scleractinia</taxon>
        <taxon>Caryophylliina</taxon>
        <taxon>Caryophylliidae</taxon>
        <taxon>Desmophyllum</taxon>
    </lineage>
</organism>